<keyword evidence="5" id="KW-1185">Reference proteome</keyword>
<accession>A0A254NBU8</accession>
<sequence length="340" mass="35713">MSTNCCAVVAALTLAVTSPLAVAAVYKCTDASGKTTYQAQPCPEASAGAPLKVDAQPAPKPAGPARPAPPARLTPNPGWDVMTLDGEVAPPAAPAPALESRTATAPERVQAPLLRLSFDLLSTDGRRLPWTNAGPKGGNPQAGQVRDGAMNVEEGGPVALDATGREAYTFGGNGSHLVWMPRGLGGPQQELTLPARLPRMSWASTIAWDTRAGVLAFASGRGDGYFYRYDTRRHAWLGAVPLRNRNLVALASDAANGSFFGITDQLELVSYDAQGQEQRMVPLAGVLPPHARTMAGSLDATLHLTVRDGVAAIVKISRAKVTHIWTYAMASGIAQLTYKD</sequence>
<dbReference type="Pfam" id="PF13511">
    <property type="entry name" value="DUF4124"/>
    <property type="match status" value="1"/>
</dbReference>
<evidence type="ECO:0000313" key="5">
    <source>
        <dbReference type="Proteomes" id="UP000197446"/>
    </source>
</evidence>
<dbReference type="OrthoDB" id="8904499at2"/>
<evidence type="ECO:0000256" key="2">
    <source>
        <dbReference type="SAM" id="SignalP"/>
    </source>
</evidence>
<proteinExistence type="predicted"/>
<dbReference type="AlphaFoldDB" id="A0A254NBU8"/>
<evidence type="ECO:0000256" key="1">
    <source>
        <dbReference type="SAM" id="MobiDB-lite"/>
    </source>
</evidence>
<name>A0A254NBU8_9BURK</name>
<feature type="chain" id="PRO_5012468270" description="DUF4124 domain-containing protein" evidence="2">
    <location>
        <begin position="24"/>
        <end position="340"/>
    </location>
</feature>
<dbReference type="RefSeq" id="WP_088481420.1">
    <property type="nucleotide sequence ID" value="NZ_NISI01000001.1"/>
</dbReference>
<comment type="caution">
    <text evidence="4">The sequence shown here is derived from an EMBL/GenBank/DDBJ whole genome shotgun (WGS) entry which is preliminary data.</text>
</comment>
<feature type="region of interest" description="Disordered" evidence="1">
    <location>
        <begin position="48"/>
        <end position="78"/>
    </location>
</feature>
<dbReference type="InterPro" id="IPR025392">
    <property type="entry name" value="DUF4124"/>
</dbReference>
<dbReference type="Proteomes" id="UP000197446">
    <property type="component" value="Unassembled WGS sequence"/>
</dbReference>
<evidence type="ECO:0000313" key="4">
    <source>
        <dbReference type="EMBL" id="OWR05210.1"/>
    </source>
</evidence>
<organism evidence="4 5">
    <name type="scientific">Roseateles puraquae</name>
    <dbReference type="NCBI Taxonomy" id="431059"/>
    <lineage>
        <taxon>Bacteria</taxon>
        <taxon>Pseudomonadati</taxon>
        <taxon>Pseudomonadota</taxon>
        <taxon>Betaproteobacteria</taxon>
        <taxon>Burkholderiales</taxon>
        <taxon>Sphaerotilaceae</taxon>
        <taxon>Roseateles</taxon>
    </lineage>
</organism>
<feature type="signal peptide" evidence="2">
    <location>
        <begin position="1"/>
        <end position="23"/>
    </location>
</feature>
<dbReference type="SUPFAM" id="SSF101898">
    <property type="entry name" value="NHL repeat"/>
    <property type="match status" value="1"/>
</dbReference>
<protein>
    <recommendedName>
        <fullName evidence="3">DUF4124 domain-containing protein</fullName>
    </recommendedName>
</protein>
<reference evidence="4 5" key="1">
    <citation type="journal article" date="2007" name="Int. J. Syst. Evol. Microbiol.">
        <title>Description of Pelomonas aquatica sp. nov. and Pelomonas puraquae sp. nov., isolated from industrial and haemodialysis water.</title>
        <authorList>
            <person name="Gomila M."/>
            <person name="Bowien B."/>
            <person name="Falsen E."/>
            <person name="Moore E.R."/>
            <person name="Lalucat J."/>
        </authorList>
    </citation>
    <scope>NUCLEOTIDE SEQUENCE [LARGE SCALE GENOMIC DNA]</scope>
    <source>
        <strain evidence="4 5">CCUG 52769</strain>
    </source>
</reference>
<feature type="domain" description="DUF4124" evidence="3">
    <location>
        <begin position="13"/>
        <end position="65"/>
    </location>
</feature>
<gene>
    <name evidence="4" type="ORF">CDO81_01670</name>
</gene>
<keyword evidence="2" id="KW-0732">Signal</keyword>
<dbReference type="EMBL" id="NISI01000001">
    <property type="protein sequence ID" value="OWR05210.1"/>
    <property type="molecule type" value="Genomic_DNA"/>
</dbReference>
<feature type="compositionally biased region" description="Pro residues" evidence="1">
    <location>
        <begin position="58"/>
        <end position="72"/>
    </location>
</feature>
<evidence type="ECO:0000259" key="3">
    <source>
        <dbReference type="Pfam" id="PF13511"/>
    </source>
</evidence>